<keyword evidence="1" id="KW-0472">Membrane</keyword>
<feature type="non-terminal residue" evidence="2">
    <location>
        <position position="99"/>
    </location>
</feature>
<name>A0A382AVU3_9ZZZZ</name>
<feature type="transmembrane region" description="Helical" evidence="1">
    <location>
        <begin position="6"/>
        <end position="27"/>
    </location>
</feature>
<reference evidence="2" key="1">
    <citation type="submission" date="2018-05" db="EMBL/GenBank/DDBJ databases">
        <authorList>
            <person name="Lanie J.A."/>
            <person name="Ng W.-L."/>
            <person name="Kazmierczak K.M."/>
            <person name="Andrzejewski T.M."/>
            <person name="Davidsen T.M."/>
            <person name="Wayne K.J."/>
            <person name="Tettelin H."/>
            <person name="Glass J.I."/>
            <person name="Rusch D."/>
            <person name="Podicherti R."/>
            <person name="Tsui H.-C.T."/>
            <person name="Winkler M.E."/>
        </authorList>
    </citation>
    <scope>NUCLEOTIDE SEQUENCE</scope>
</reference>
<gene>
    <name evidence="2" type="ORF">METZ01_LOCUS158499</name>
</gene>
<proteinExistence type="predicted"/>
<organism evidence="2">
    <name type="scientific">marine metagenome</name>
    <dbReference type="NCBI Taxonomy" id="408172"/>
    <lineage>
        <taxon>unclassified sequences</taxon>
        <taxon>metagenomes</taxon>
        <taxon>ecological metagenomes</taxon>
    </lineage>
</organism>
<sequence length="99" mass="10917">MIILIAATALCGSLVLLVVSILIYYSLKARRQGFSVMRENLEYFSQITYLDSNNVTIDPSIEDTRALELPLVGLVSREGSLIANGPVIHHQNTITRSVV</sequence>
<keyword evidence="1" id="KW-0812">Transmembrane</keyword>
<accession>A0A382AVU3</accession>
<evidence type="ECO:0000256" key="1">
    <source>
        <dbReference type="SAM" id="Phobius"/>
    </source>
</evidence>
<keyword evidence="1" id="KW-1133">Transmembrane helix</keyword>
<protein>
    <submittedName>
        <fullName evidence="2">Uncharacterized protein</fullName>
    </submittedName>
</protein>
<dbReference type="AlphaFoldDB" id="A0A382AVU3"/>
<evidence type="ECO:0000313" key="2">
    <source>
        <dbReference type="EMBL" id="SVB05645.1"/>
    </source>
</evidence>
<dbReference type="EMBL" id="UINC01027058">
    <property type="protein sequence ID" value="SVB05645.1"/>
    <property type="molecule type" value="Genomic_DNA"/>
</dbReference>